<dbReference type="Proteomes" id="UP000826195">
    <property type="component" value="Unassembled WGS sequence"/>
</dbReference>
<dbReference type="AlphaFoldDB" id="A0AAV7IIY0"/>
<accession>A0AAV7IIY0</accession>
<dbReference type="EMBL" id="JAHXZJ010001864">
    <property type="protein sequence ID" value="KAH0550404.1"/>
    <property type="molecule type" value="Genomic_DNA"/>
</dbReference>
<organism evidence="1 2">
    <name type="scientific">Cotesia glomerata</name>
    <name type="common">Lepidopteran parasitic wasp</name>
    <name type="synonym">Apanteles glomeratus</name>
    <dbReference type="NCBI Taxonomy" id="32391"/>
    <lineage>
        <taxon>Eukaryota</taxon>
        <taxon>Metazoa</taxon>
        <taxon>Ecdysozoa</taxon>
        <taxon>Arthropoda</taxon>
        <taxon>Hexapoda</taxon>
        <taxon>Insecta</taxon>
        <taxon>Pterygota</taxon>
        <taxon>Neoptera</taxon>
        <taxon>Endopterygota</taxon>
        <taxon>Hymenoptera</taxon>
        <taxon>Apocrita</taxon>
        <taxon>Ichneumonoidea</taxon>
        <taxon>Braconidae</taxon>
        <taxon>Microgastrinae</taxon>
        <taxon>Cotesia</taxon>
    </lineage>
</organism>
<proteinExistence type="predicted"/>
<reference evidence="1 2" key="1">
    <citation type="journal article" date="2021" name="J. Hered.">
        <title>A chromosome-level genome assembly of the parasitoid wasp, Cotesia glomerata (Hymenoptera: Braconidae).</title>
        <authorList>
            <person name="Pinto B.J."/>
            <person name="Weis J.J."/>
            <person name="Gamble T."/>
            <person name="Ode P.J."/>
            <person name="Paul R."/>
            <person name="Zaspel J.M."/>
        </authorList>
    </citation>
    <scope>NUCLEOTIDE SEQUENCE [LARGE SCALE GENOMIC DNA]</scope>
    <source>
        <strain evidence="1">CgM1</strain>
    </source>
</reference>
<protein>
    <submittedName>
        <fullName evidence="1">Uncharacterized protein</fullName>
    </submittedName>
</protein>
<dbReference type="PROSITE" id="PS51257">
    <property type="entry name" value="PROKAR_LIPOPROTEIN"/>
    <property type="match status" value="1"/>
</dbReference>
<comment type="caution">
    <text evidence="1">The sequence shown here is derived from an EMBL/GenBank/DDBJ whole genome shotgun (WGS) entry which is preliminary data.</text>
</comment>
<keyword evidence="2" id="KW-1185">Reference proteome</keyword>
<gene>
    <name evidence="1" type="ORF">KQX54_019190</name>
</gene>
<evidence type="ECO:0000313" key="1">
    <source>
        <dbReference type="EMBL" id="KAH0550404.1"/>
    </source>
</evidence>
<name>A0AAV7IIY0_COTGL</name>
<evidence type="ECO:0000313" key="2">
    <source>
        <dbReference type="Proteomes" id="UP000826195"/>
    </source>
</evidence>
<sequence>MVIVKRGSNTVVVAVGCLLPLRFNEKFHASASVNRTFIAERPEGVVVAMALPEDFNDKLILFSITYNPLYINLVMRTCSGVTFNELGEFTAKNLDENEAVGDAGKILDPHNFKALAGTVRMQAPVKGNVCSRVMSSVDPHSRIRGVQCKFSYAKSDQPRVPTLPSHTYTYKSPV</sequence>